<evidence type="ECO:0000256" key="3">
    <source>
        <dbReference type="ARBA" id="ARBA00010790"/>
    </source>
</evidence>
<dbReference type="PROSITE" id="PS00624">
    <property type="entry name" value="GMC_OXRED_2"/>
    <property type="match status" value="1"/>
</dbReference>
<dbReference type="Pfam" id="PF00732">
    <property type="entry name" value="GMC_oxred_N"/>
    <property type="match status" value="1"/>
</dbReference>
<evidence type="ECO:0000256" key="6">
    <source>
        <dbReference type="PIRSR" id="PIRSR000137-1"/>
    </source>
</evidence>
<feature type="binding site" evidence="7">
    <location>
        <position position="250"/>
    </location>
    <ligand>
        <name>FAD</name>
        <dbReference type="ChEBI" id="CHEBI:57692"/>
    </ligand>
</feature>
<gene>
    <name evidence="10" type="ORF">N7517_000953</name>
</gene>
<comment type="caution">
    <text evidence="10">The sequence shown here is derived from an EMBL/GenBank/DDBJ whole genome shotgun (WGS) entry which is preliminary data.</text>
</comment>
<evidence type="ECO:0000313" key="11">
    <source>
        <dbReference type="Proteomes" id="UP001147752"/>
    </source>
</evidence>
<dbReference type="Pfam" id="PF05199">
    <property type="entry name" value="GMC_oxred_C"/>
    <property type="match status" value="1"/>
</dbReference>
<evidence type="ECO:0000259" key="9">
    <source>
        <dbReference type="PROSITE" id="PS00624"/>
    </source>
</evidence>
<evidence type="ECO:0000256" key="8">
    <source>
        <dbReference type="SAM" id="SignalP"/>
    </source>
</evidence>
<evidence type="ECO:0000256" key="5">
    <source>
        <dbReference type="ARBA" id="ARBA00022512"/>
    </source>
</evidence>
<dbReference type="SUPFAM" id="SSF51905">
    <property type="entry name" value="FAD/NAD(P)-binding domain"/>
    <property type="match status" value="1"/>
</dbReference>
<dbReference type="InterPro" id="IPR036188">
    <property type="entry name" value="FAD/NAD-bd_sf"/>
</dbReference>
<comment type="similarity">
    <text evidence="3">Belongs to the GMC oxidoreductase family.</text>
</comment>
<protein>
    <submittedName>
        <fullName evidence="10">Glucose-methanol-choline oxidoreductase</fullName>
    </submittedName>
</protein>
<evidence type="ECO:0000256" key="7">
    <source>
        <dbReference type="PIRSR" id="PIRSR000137-2"/>
    </source>
</evidence>
<dbReference type="PANTHER" id="PTHR11552:SF111">
    <property type="entry name" value="GLUCOSE-METHANOL-CHOLINE OXIDOREDUCTASE N-TERMINAL DOMAIN-CONTAINING PROTEIN"/>
    <property type="match status" value="1"/>
</dbReference>
<accession>A0A9W9SR77</accession>
<dbReference type="InterPro" id="IPR007867">
    <property type="entry name" value="GMC_OxRtase_C"/>
</dbReference>
<dbReference type="GO" id="GO:0050660">
    <property type="term" value="F:flavin adenine dinucleotide binding"/>
    <property type="evidence" value="ECO:0007669"/>
    <property type="project" value="InterPro"/>
</dbReference>
<dbReference type="Proteomes" id="UP001147752">
    <property type="component" value="Unassembled WGS sequence"/>
</dbReference>
<feature type="active site" description="Proton donor" evidence="6">
    <location>
        <position position="513"/>
    </location>
</feature>
<dbReference type="PANTHER" id="PTHR11552">
    <property type="entry name" value="GLUCOSE-METHANOL-CHOLINE GMC OXIDOREDUCTASE"/>
    <property type="match status" value="1"/>
</dbReference>
<name>A0A9W9SR77_9EURO</name>
<evidence type="ECO:0000256" key="4">
    <source>
        <dbReference type="ARBA" id="ARBA00022490"/>
    </source>
</evidence>
<keyword evidence="8" id="KW-0732">Signal</keyword>
<dbReference type="InterPro" id="IPR000172">
    <property type="entry name" value="GMC_OxRdtase_N"/>
</dbReference>
<reference evidence="10" key="2">
    <citation type="journal article" date="2023" name="IMA Fungus">
        <title>Comparative genomic study of the Penicillium genus elucidates a diverse pangenome and 15 lateral gene transfer events.</title>
        <authorList>
            <person name="Petersen C."/>
            <person name="Sorensen T."/>
            <person name="Nielsen M.R."/>
            <person name="Sondergaard T.E."/>
            <person name="Sorensen J.L."/>
            <person name="Fitzpatrick D.A."/>
            <person name="Frisvad J.C."/>
            <person name="Nielsen K.L."/>
        </authorList>
    </citation>
    <scope>NUCLEOTIDE SEQUENCE</scope>
    <source>
        <strain evidence="10">IBT 3081</strain>
    </source>
</reference>
<dbReference type="OrthoDB" id="269227at2759"/>
<dbReference type="EMBL" id="JAPZBT010000001">
    <property type="protein sequence ID" value="KAJ5383042.1"/>
    <property type="molecule type" value="Genomic_DNA"/>
</dbReference>
<dbReference type="GO" id="GO:0016614">
    <property type="term" value="F:oxidoreductase activity, acting on CH-OH group of donors"/>
    <property type="evidence" value="ECO:0007669"/>
    <property type="project" value="InterPro"/>
</dbReference>
<reference evidence="10" key="1">
    <citation type="submission" date="2022-12" db="EMBL/GenBank/DDBJ databases">
        <authorList>
            <person name="Petersen C."/>
        </authorList>
    </citation>
    <scope>NUCLEOTIDE SEQUENCE</scope>
    <source>
        <strain evidence="10">IBT 3081</strain>
    </source>
</reference>
<evidence type="ECO:0000256" key="2">
    <source>
        <dbReference type="ARBA" id="ARBA00004496"/>
    </source>
</evidence>
<keyword evidence="5" id="KW-0134">Cell wall</keyword>
<comment type="cofactor">
    <cofactor evidence="7">
        <name>FAD</name>
        <dbReference type="ChEBI" id="CHEBI:57692"/>
    </cofactor>
</comment>
<keyword evidence="7" id="KW-0285">Flavoprotein</keyword>
<dbReference type="GeneID" id="81457866"/>
<dbReference type="SUPFAM" id="SSF54373">
    <property type="entry name" value="FAD-linked reductases, C-terminal domain"/>
    <property type="match status" value="1"/>
</dbReference>
<dbReference type="GO" id="GO:0005737">
    <property type="term" value="C:cytoplasm"/>
    <property type="evidence" value="ECO:0007669"/>
    <property type="project" value="UniProtKB-SubCell"/>
</dbReference>
<keyword evidence="4" id="KW-0963">Cytoplasm</keyword>
<organism evidence="10 11">
    <name type="scientific">Penicillium concentricum</name>
    <dbReference type="NCBI Taxonomy" id="293559"/>
    <lineage>
        <taxon>Eukaryota</taxon>
        <taxon>Fungi</taxon>
        <taxon>Dikarya</taxon>
        <taxon>Ascomycota</taxon>
        <taxon>Pezizomycotina</taxon>
        <taxon>Eurotiomycetes</taxon>
        <taxon>Eurotiomycetidae</taxon>
        <taxon>Eurotiales</taxon>
        <taxon>Aspergillaceae</taxon>
        <taxon>Penicillium</taxon>
    </lineage>
</organism>
<feature type="binding site" evidence="7">
    <location>
        <position position="105"/>
    </location>
    <ligand>
        <name>FAD</name>
        <dbReference type="ChEBI" id="CHEBI:57692"/>
    </ligand>
</feature>
<evidence type="ECO:0000256" key="1">
    <source>
        <dbReference type="ARBA" id="ARBA00004191"/>
    </source>
</evidence>
<dbReference type="RefSeq" id="XP_056582818.1">
    <property type="nucleotide sequence ID" value="XM_056718683.1"/>
</dbReference>
<feature type="chain" id="PRO_5040986478" evidence="8">
    <location>
        <begin position="21"/>
        <end position="574"/>
    </location>
</feature>
<comment type="subcellular location">
    <subcellularLocation>
        <location evidence="2">Cytoplasm</location>
    </subcellularLocation>
    <subcellularLocation>
        <location evidence="1">Secreted</location>
        <location evidence="1">Cell wall</location>
    </subcellularLocation>
</comment>
<keyword evidence="7" id="KW-0274">FAD</keyword>
<feature type="domain" description="Glucose-methanol-choline oxidoreductase N-terminal" evidence="9">
    <location>
        <begin position="286"/>
        <end position="300"/>
    </location>
</feature>
<sequence length="574" mass="62057">MKALFFQGLLAIIAAIPAVARPHPDSNPDYVIVGGGPAGFVLADQLSQNPNTQVILLEAGHDGIDDKNINTPAYYPLISGSFWEYSSQPDPNLDGHAPGLQQGRVFGGGTAVNGMAYCRGSASLFDEWAQRSGNPGLAWNSLLEDFKATTHYTDQPADYPQIVNKSAYGKGPLEVSRVATGTGFDEPFAQALESSLGVHEVDLNDGTGLGLSKGLQSIRASNRTRSYARNAFGFRLETRPNVQMISNAWVQRIGFAGHKAINVTYLDTVSNKVHVLPSKEIIVSSGAINTPKILKLSGVGPAAELSELGIPVVADIPSVGAQLYDHQFGVVEVEVTSDIMTVWQWATNSTEKALAEEQYKTDASGPLALDNGLLFATFRVPDSVFDGIDGSHYTSLPADRPHVLMEYSTVPFIATTPNISTVTAWASLVQPEAAGTVTLNSSDYRDAPMINSNYYGSPADKAVMLWSYKKLREIMASDPLKSVVIKEWYPGPNVTSDEDVWSAIQKQSFSFHHPVGTVPIGKSLDKNWRLKGLKGIRVVDSSTFPYPPTCHPEASVYALAHRAAADIRLADRRH</sequence>
<keyword evidence="5" id="KW-0964">Secreted</keyword>
<keyword evidence="11" id="KW-1185">Reference proteome</keyword>
<dbReference type="AlphaFoldDB" id="A0A9W9SR77"/>
<dbReference type="Gene3D" id="3.50.50.60">
    <property type="entry name" value="FAD/NAD(P)-binding domain"/>
    <property type="match status" value="1"/>
</dbReference>
<dbReference type="InterPro" id="IPR012132">
    <property type="entry name" value="GMC_OxRdtase"/>
</dbReference>
<feature type="active site" description="Proton acceptor" evidence="6">
    <location>
        <position position="551"/>
    </location>
</feature>
<dbReference type="PIRSF" id="PIRSF000137">
    <property type="entry name" value="Alcohol_oxidase"/>
    <property type="match status" value="1"/>
</dbReference>
<proteinExistence type="inferred from homology"/>
<evidence type="ECO:0000313" key="10">
    <source>
        <dbReference type="EMBL" id="KAJ5383042.1"/>
    </source>
</evidence>
<dbReference type="Gene3D" id="3.30.560.10">
    <property type="entry name" value="Glucose Oxidase, domain 3"/>
    <property type="match status" value="1"/>
</dbReference>
<feature type="signal peptide" evidence="8">
    <location>
        <begin position="1"/>
        <end position="20"/>
    </location>
</feature>